<evidence type="ECO:0000256" key="7">
    <source>
        <dbReference type="ARBA" id="ARBA00023004"/>
    </source>
</evidence>
<dbReference type="InterPro" id="IPR004313">
    <property type="entry name" value="ARD"/>
</dbReference>
<dbReference type="Proteomes" id="UP000235116">
    <property type="component" value="Chromosome"/>
</dbReference>
<comment type="pathway">
    <text evidence="9">Amino-acid biosynthesis; L-methionine biosynthesis via salvage pathway; L-methionine from S-methyl-5-thio-alpha-D-ribose 1-phosphate: step 5/6.</text>
</comment>
<dbReference type="HAMAP" id="MF_01682">
    <property type="entry name" value="Salvage_MtnD"/>
    <property type="match status" value="1"/>
</dbReference>
<feature type="binding site" evidence="9">
    <location>
        <position position="99"/>
    </location>
    <ligand>
        <name>Ni(2+)</name>
        <dbReference type="ChEBI" id="CHEBI:49786"/>
    </ligand>
</feature>
<organism evidence="10 11">
    <name type="scientific">Ketobacter alkanivorans</name>
    <dbReference type="NCBI Taxonomy" id="1917421"/>
    <lineage>
        <taxon>Bacteria</taxon>
        <taxon>Pseudomonadati</taxon>
        <taxon>Pseudomonadota</taxon>
        <taxon>Gammaproteobacteria</taxon>
        <taxon>Pseudomonadales</taxon>
        <taxon>Ketobacteraceae</taxon>
        <taxon>Ketobacter</taxon>
    </lineage>
</organism>
<dbReference type="InterPro" id="IPR011051">
    <property type="entry name" value="RmlC_Cupin_sf"/>
</dbReference>
<dbReference type="EMBL" id="CP022684">
    <property type="protein sequence ID" value="AUM11224.1"/>
    <property type="molecule type" value="Genomic_DNA"/>
</dbReference>
<feature type="binding site" evidence="9">
    <location>
        <position position="97"/>
    </location>
    <ligand>
        <name>Fe(2+)</name>
        <dbReference type="ChEBI" id="CHEBI:29033"/>
    </ligand>
</feature>
<comment type="catalytic activity">
    <reaction evidence="1 9">
        <text>1,2-dihydroxy-5-(methylsulfanyl)pent-1-en-3-one + O2 = 4-methylsulfanyl-2-oxobutanoate + formate + 2 H(+)</text>
        <dbReference type="Rhea" id="RHEA:24504"/>
        <dbReference type="ChEBI" id="CHEBI:15378"/>
        <dbReference type="ChEBI" id="CHEBI:15379"/>
        <dbReference type="ChEBI" id="CHEBI:15740"/>
        <dbReference type="ChEBI" id="CHEBI:16723"/>
        <dbReference type="ChEBI" id="CHEBI:49252"/>
        <dbReference type="EC" id="1.13.11.54"/>
    </reaction>
</comment>
<evidence type="ECO:0000256" key="9">
    <source>
        <dbReference type="HAMAP-Rule" id="MF_01682"/>
    </source>
</evidence>
<dbReference type="GO" id="GO:0010309">
    <property type="term" value="F:acireductone dioxygenase [iron(II)-requiring] activity"/>
    <property type="evidence" value="ECO:0007669"/>
    <property type="project" value="UniProtKB-UniRule"/>
</dbReference>
<keyword evidence="8 9" id="KW-0486">Methionine biosynthesis</keyword>
<evidence type="ECO:0000256" key="3">
    <source>
        <dbReference type="ARBA" id="ARBA00022605"/>
    </source>
</evidence>
<gene>
    <name evidence="9" type="primary">mtnD</name>
    <name evidence="10" type="ORF">Kalk_01720</name>
</gene>
<proteinExistence type="inferred from homology"/>
<dbReference type="Pfam" id="PF03079">
    <property type="entry name" value="ARD"/>
    <property type="match status" value="1"/>
</dbReference>
<evidence type="ECO:0000256" key="1">
    <source>
        <dbReference type="ARBA" id="ARBA00000428"/>
    </source>
</evidence>
<comment type="similarity">
    <text evidence="9">Belongs to the acireductone dioxygenase (ARD) family.</text>
</comment>
<evidence type="ECO:0000256" key="6">
    <source>
        <dbReference type="ARBA" id="ARBA00023002"/>
    </source>
</evidence>
<name>A0A2K9LKD6_9GAMM</name>
<evidence type="ECO:0000313" key="11">
    <source>
        <dbReference type="Proteomes" id="UP000235116"/>
    </source>
</evidence>
<dbReference type="PANTHER" id="PTHR23418">
    <property type="entry name" value="ACIREDUCTONE DIOXYGENASE"/>
    <property type="match status" value="1"/>
</dbReference>
<dbReference type="PANTHER" id="PTHR23418:SF0">
    <property type="entry name" value="ACIREDUCTONE DIOXYGENASE"/>
    <property type="match status" value="1"/>
</dbReference>
<feature type="binding site" evidence="9">
    <location>
        <position position="141"/>
    </location>
    <ligand>
        <name>Ni(2+)</name>
        <dbReference type="ChEBI" id="CHEBI:49786"/>
    </ligand>
</feature>
<dbReference type="SUPFAM" id="SSF51182">
    <property type="entry name" value="RmlC-like cupins"/>
    <property type="match status" value="1"/>
</dbReference>
<dbReference type="EC" id="1.13.11.53" evidence="9"/>
<comment type="cofactor">
    <cofactor evidence="9">
        <name>Ni(2+)</name>
        <dbReference type="ChEBI" id="CHEBI:49786"/>
    </cofactor>
    <text evidence="9">Binds 1 nickel ion per monomer.</text>
</comment>
<keyword evidence="4 9" id="KW-0479">Metal-binding</keyword>
<evidence type="ECO:0000256" key="2">
    <source>
        <dbReference type="ARBA" id="ARBA00022596"/>
    </source>
</evidence>
<feature type="site" description="May play a role in metal incorporation in vivo" evidence="9">
    <location>
        <position position="96"/>
    </location>
</feature>
<dbReference type="KEGG" id="kak:Kalk_01720"/>
<comment type="subunit">
    <text evidence="9">Monomer.</text>
</comment>
<feature type="site" description="May play a role in transmitting local conformational changes" evidence="9">
    <location>
        <position position="102"/>
    </location>
</feature>
<dbReference type="GO" id="GO:0010308">
    <property type="term" value="F:acireductone dioxygenase (Ni2+-requiring) activity"/>
    <property type="evidence" value="ECO:0007669"/>
    <property type="project" value="UniProtKB-UniRule"/>
</dbReference>
<dbReference type="AlphaFoldDB" id="A0A2K9LKD6"/>
<keyword evidence="3 9" id="KW-0028">Amino-acid biosynthesis</keyword>
<keyword evidence="2 9" id="KW-0533">Nickel</keyword>
<feature type="binding site" evidence="9">
    <location>
        <position position="97"/>
    </location>
    <ligand>
        <name>Ni(2+)</name>
        <dbReference type="ChEBI" id="CHEBI:49786"/>
    </ligand>
</feature>
<comment type="cofactor">
    <cofactor evidence="9">
        <name>Fe(2+)</name>
        <dbReference type="ChEBI" id="CHEBI:29033"/>
    </cofactor>
    <text evidence="9">Binds 1 Fe(2+) cation per monomer.</text>
</comment>
<feature type="binding site" evidence="9">
    <location>
        <position position="103"/>
    </location>
    <ligand>
        <name>Ni(2+)</name>
        <dbReference type="ChEBI" id="CHEBI:49786"/>
    </ligand>
</feature>
<sequence length="184" mass="20875">MSTLYVYNDKDAGQADLTTEDQNEIARILGRKGIQFEQWEANFPITADSTADDILNAYADSIEKLQQEGGYQTADVINMTPNHPDKIALRNKFLNEHTHSEDEVRFFVKGDGVFYLHLDDGVYAVRCCKNDLISVPANTRHWFDMGDSPNFTAVRLFTNPDGWVANFTGEKIADEFPRYEALAK</sequence>
<feature type="site" description="Important to generate the dianion" evidence="9">
    <location>
        <position position="105"/>
    </location>
</feature>
<dbReference type="InterPro" id="IPR023956">
    <property type="entry name" value="ARD_bac"/>
</dbReference>
<keyword evidence="6 9" id="KW-0560">Oxidoreductase</keyword>
<dbReference type="Gene3D" id="2.60.120.10">
    <property type="entry name" value="Jelly Rolls"/>
    <property type="match status" value="1"/>
</dbReference>
<dbReference type="OrthoDB" id="9795636at2"/>
<feature type="binding site" evidence="9">
    <location>
        <position position="141"/>
    </location>
    <ligand>
        <name>Fe(2+)</name>
        <dbReference type="ChEBI" id="CHEBI:29033"/>
    </ligand>
</feature>
<feature type="binding site" evidence="9">
    <location>
        <position position="103"/>
    </location>
    <ligand>
        <name>Fe(2+)</name>
        <dbReference type="ChEBI" id="CHEBI:29033"/>
    </ligand>
</feature>
<dbReference type="RefSeq" id="WP_101892564.1">
    <property type="nucleotide sequence ID" value="NZ_CP022684.1"/>
</dbReference>
<keyword evidence="7 9" id="KW-0408">Iron</keyword>
<feature type="binding site" evidence="9">
    <location>
        <position position="99"/>
    </location>
    <ligand>
        <name>Fe(2+)</name>
        <dbReference type="ChEBI" id="CHEBI:29033"/>
    </ligand>
</feature>
<accession>A0A2K9LKD6</accession>
<comment type="function">
    <text evidence="9">Catalyzes 2 different reactions between oxygene and the acireductone 1,2-dihydroxy-3-keto-5-methylthiopentene (DHK-MTPene) depending upon the metal bound in the active site. Fe-containing acireductone dioxygenase (Fe-ARD) produces formate and 2-keto-4-methylthiobutyrate (KMTB), the alpha-ketoacid precursor of methionine in the methionine recycle pathway. Ni-containing acireductone dioxygenase (Ni-ARD) produces methylthiopropionate, carbon monoxide and formate, and does not lie on the methionine recycle pathway.</text>
</comment>
<dbReference type="GO" id="GO:0019284">
    <property type="term" value="P:L-methionine salvage from S-adenosylmethionine"/>
    <property type="evidence" value="ECO:0007669"/>
    <property type="project" value="InterPro"/>
</dbReference>
<dbReference type="GO" id="GO:0019509">
    <property type="term" value="P:L-methionine salvage from methylthioadenosine"/>
    <property type="evidence" value="ECO:0007669"/>
    <property type="project" value="UniProtKB-UniRule"/>
</dbReference>
<dbReference type="CDD" id="cd02232">
    <property type="entry name" value="cupin_ARD"/>
    <property type="match status" value="1"/>
</dbReference>
<keyword evidence="5 9" id="KW-0223">Dioxygenase</keyword>
<evidence type="ECO:0000256" key="8">
    <source>
        <dbReference type="ARBA" id="ARBA00023167"/>
    </source>
</evidence>
<dbReference type="EC" id="1.13.11.54" evidence="9"/>
<dbReference type="InterPro" id="IPR014710">
    <property type="entry name" value="RmlC-like_jellyroll"/>
</dbReference>
<dbReference type="GO" id="GO:0005506">
    <property type="term" value="F:iron ion binding"/>
    <property type="evidence" value="ECO:0007669"/>
    <property type="project" value="UniProtKB-UniRule"/>
</dbReference>
<reference evidence="11" key="1">
    <citation type="submission" date="2017-08" db="EMBL/GenBank/DDBJ databases">
        <title>Direct submision.</title>
        <authorList>
            <person name="Kim S.-J."/>
            <person name="Rhee S.-K."/>
        </authorList>
    </citation>
    <scope>NUCLEOTIDE SEQUENCE [LARGE SCALE GENOMIC DNA]</scope>
    <source>
        <strain evidence="11">GI5</strain>
    </source>
</reference>
<keyword evidence="11" id="KW-1185">Reference proteome</keyword>
<evidence type="ECO:0000256" key="4">
    <source>
        <dbReference type="ARBA" id="ARBA00022723"/>
    </source>
</evidence>
<dbReference type="GO" id="GO:0016151">
    <property type="term" value="F:nickel cation binding"/>
    <property type="evidence" value="ECO:0007669"/>
    <property type="project" value="UniProtKB-UniRule"/>
</dbReference>
<dbReference type="UniPathway" id="UPA00904">
    <property type="reaction ID" value="UER00878"/>
</dbReference>
<evidence type="ECO:0000256" key="5">
    <source>
        <dbReference type="ARBA" id="ARBA00022964"/>
    </source>
</evidence>
<evidence type="ECO:0000313" key="10">
    <source>
        <dbReference type="EMBL" id="AUM11224.1"/>
    </source>
</evidence>
<protein>
    <recommendedName>
        <fullName evidence="9">Acireductone dioxygenase</fullName>
    </recommendedName>
    <alternativeName>
        <fullName evidence="9">1,2-dihydroxy-3-keto-5-methylthiopentene dioxygenase</fullName>
        <shortName evidence="9">DHK-MTPene dioxygenase</shortName>
    </alternativeName>
    <alternativeName>
        <fullName evidence="9">Acireductone dioxygenase (Fe(2+)-requiring)</fullName>
        <shortName evidence="9">ARD'</shortName>
        <shortName evidence="9">Fe-ARD</shortName>
        <ecNumber evidence="9">1.13.11.54</ecNumber>
    </alternativeName>
    <alternativeName>
        <fullName evidence="9">Acireductone dioxygenase (Ni(2+)-requiring)</fullName>
        <shortName evidence="9">ARD</shortName>
        <shortName evidence="9">Ni-ARD</shortName>
        <ecNumber evidence="9">1.13.11.53</ecNumber>
    </alternativeName>
</protein>
<comment type="catalytic activity">
    <reaction evidence="9">
        <text>1,2-dihydroxy-5-(methylsulfanyl)pent-1-en-3-one + O2 = 3-(methylsulfanyl)propanoate + CO + formate + 2 H(+)</text>
        <dbReference type="Rhea" id="RHEA:14161"/>
        <dbReference type="ChEBI" id="CHEBI:15378"/>
        <dbReference type="ChEBI" id="CHEBI:15379"/>
        <dbReference type="ChEBI" id="CHEBI:15740"/>
        <dbReference type="ChEBI" id="CHEBI:17245"/>
        <dbReference type="ChEBI" id="CHEBI:49016"/>
        <dbReference type="ChEBI" id="CHEBI:49252"/>
        <dbReference type="EC" id="1.13.11.53"/>
    </reaction>
</comment>